<organism evidence="2 3">
    <name type="scientific">Flagellimonas alvinocaridis</name>
    <dbReference type="NCBI Taxonomy" id="2530200"/>
    <lineage>
        <taxon>Bacteria</taxon>
        <taxon>Pseudomonadati</taxon>
        <taxon>Bacteroidota</taxon>
        <taxon>Flavobacteriia</taxon>
        <taxon>Flavobacteriales</taxon>
        <taxon>Flavobacteriaceae</taxon>
        <taxon>Flagellimonas</taxon>
    </lineage>
</organism>
<dbReference type="AlphaFoldDB" id="A0A4S8RRC1"/>
<keyword evidence="1" id="KW-0732">Signal</keyword>
<feature type="chain" id="PRO_5020371888" description="Sensor of ECF-type sigma factor" evidence="1">
    <location>
        <begin position="21"/>
        <end position="146"/>
    </location>
</feature>
<sequence length="146" mass="17008">MNKRILILFALLMGTAYLHAQGPARDRIKTLKVAFITERVGLTSQEAQQFWPIYNAHEETLENIRRKERRELRSRISLAQDLTDSESSALLDTLMALQKEKHTTEQDFISKIRTVISAKKTLLLLRAEEDFKKRLLQQYRKHNGGD</sequence>
<evidence type="ECO:0000313" key="3">
    <source>
        <dbReference type="Proteomes" id="UP000310406"/>
    </source>
</evidence>
<dbReference type="RefSeq" id="WP_136566145.1">
    <property type="nucleotide sequence ID" value="NZ_SNTZ01000003.1"/>
</dbReference>
<reference evidence="2 3" key="1">
    <citation type="submission" date="2019-03" db="EMBL/GenBank/DDBJ databases">
        <title>Muricauda SCR12 sp.nov, a marine bacterium isolated from Pacific Ocean:the Okinawa trough.</title>
        <authorList>
            <person name="Liu L."/>
        </authorList>
    </citation>
    <scope>NUCLEOTIDE SEQUENCE [LARGE SCALE GENOMIC DNA]</scope>
    <source>
        <strain evidence="2 3">SCR12</strain>
    </source>
</reference>
<proteinExistence type="predicted"/>
<evidence type="ECO:0000313" key="2">
    <source>
        <dbReference type="EMBL" id="THV59625.1"/>
    </source>
</evidence>
<evidence type="ECO:0000256" key="1">
    <source>
        <dbReference type="SAM" id="SignalP"/>
    </source>
</evidence>
<dbReference type="EMBL" id="SNTZ01000003">
    <property type="protein sequence ID" value="THV59625.1"/>
    <property type="molecule type" value="Genomic_DNA"/>
</dbReference>
<dbReference type="Proteomes" id="UP000310406">
    <property type="component" value="Unassembled WGS sequence"/>
</dbReference>
<gene>
    <name evidence="2" type="ORF">EZV76_08645</name>
</gene>
<keyword evidence="3" id="KW-1185">Reference proteome</keyword>
<accession>A0A4S8RRC1</accession>
<feature type="signal peptide" evidence="1">
    <location>
        <begin position="1"/>
        <end position="20"/>
    </location>
</feature>
<evidence type="ECO:0008006" key="4">
    <source>
        <dbReference type="Google" id="ProtNLM"/>
    </source>
</evidence>
<comment type="caution">
    <text evidence="2">The sequence shown here is derived from an EMBL/GenBank/DDBJ whole genome shotgun (WGS) entry which is preliminary data.</text>
</comment>
<name>A0A4S8RRC1_9FLAO</name>
<protein>
    <recommendedName>
        <fullName evidence="4">Sensor of ECF-type sigma factor</fullName>
    </recommendedName>
</protein>
<dbReference type="OrthoDB" id="675330at2"/>